<feature type="transmembrane region" description="Helical" evidence="14">
    <location>
        <begin position="29"/>
        <end position="51"/>
    </location>
</feature>
<evidence type="ECO:0000313" key="18">
    <source>
        <dbReference type="Proteomes" id="UP001148018"/>
    </source>
</evidence>
<dbReference type="GO" id="GO:0005886">
    <property type="term" value="C:plasma membrane"/>
    <property type="evidence" value="ECO:0007669"/>
    <property type="project" value="UniProtKB-SubCell"/>
</dbReference>
<organism evidence="17 18">
    <name type="scientific">Muraenolepis orangiensis</name>
    <name type="common">Patagonian moray cod</name>
    <dbReference type="NCBI Taxonomy" id="630683"/>
    <lineage>
        <taxon>Eukaryota</taxon>
        <taxon>Metazoa</taxon>
        <taxon>Chordata</taxon>
        <taxon>Craniata</taxon>
        <taxon>Vertebrata</taxon>
        <taxon>Euteleostomi</taxon>
        <taxon>Actinopterygii</taxon>
        <taxon>Neopterygii</taxon>
        <taxon>Teleostei</taxon>
        <taxon>Neoteleostei</taxon>
        <taxon>Acanthomorphata</taxon>
        <taxon>Zeiogadaria</taxon>
        <taxon>Gadariae</taxon>
        <taxon>Gadiformes</taxon>
        <taxon>Muraenolepidoidei</taxon>
        <taxon>Muraenolepididae</taxon>
        <taxon>Muraenolepis</taxon>
    </lineage>
</organism>
<comment type="similarity">
    <text evidence="2 12">Belongs to the monovalent cation:proton antiporter 1 (CPA1) transporter (TC 2.A.36) family.</text>
</comment>
<gene>
    <name evidence="17" type="ORF">NHX12_011927</name>
</gene>
<dbReference type="GO" id="GO:0051453">
    <property type="term" value="P:regulation of intracellular pH"/>
    <property type="evidence" value="ECO:0007669"/>
    <property type="project" value="TreeGrafter"/>
</dbReference>
<feature type="transmembrane region" description="Helical" evidence="14">
    <location>
        <begin position="129"/>
        <end position="149"/>
    </location>
</feature>
<dbReference type="Gene3D" id="6.10.250.1040">
    <property type="match status" value="1"/>
</dbReference>
<evidence type="ECO:0000256" key="5">
    <source>
        <dbReference type="ARBA" id="ARBA00022475"/>
    </source>
</evidence>
<evidence type="ECO:0000259" key="16">
    <source>
        <dbReference type="Pfam" id="PF16644"/>
    </source>
</evidence>
<evidence type="ECO:0000256" key="4">
    <source>
        <dbReference type="ARBA" id="ARBA00022449"/>
    </source>
</evidence>
<dbReference type="Proteomes" id="UP001148018">
    <property type="component" value="Unassembled WGS sequence"/>
</dbReference>
<keyword evidence="7 14" id="KW-1133">Transmembrane helix</keyword>
<accession>A0A9Q0DG28</accession>
<dbReference type="InterPro" id="IPR004709">
    <property type="entry name" value="NaH_exchanger"/>
</dbReference>
<sequence>MGSIVACAVTMKQYVEANVSQRSNTSIQYFLKMWSSVSETLIFIFLGVSTIQDVHMWSWPFVCSTLLLCLLWRASGVLLLTAVVNKLRRNAVTFRDQFIIAYGGMRGAICFSLVFLIDDFPKKRLFITTTIVVILFTVFVQGMTIKPLVELLEVKKKKRALPSVSEEIHSRLLDHLLAGIEDVVGYWGQHYWKDKVEPCSQGRPLLPQEMDSIRRILTRNLRNFNNKQTPAYSRHTLHQEASRNRTRKPLRRHQSLAESSSHIGERLELSGSQRKRTGLSRSHTVCSMSPRPVPLDSPTPAAAGQPRSEDQGARGAAGEDQTLPEPREPLRRPPKKLLSFAFENEKKP</sequence>
<keyword evidence="6 12" id="KW-0812">Transmembrane</keyword>
<evidence type="ECO:0000256" key="13">
    <source>
        <dbReference type="SAM" id="MobiDB-lite"/>
    </source>
</evidence>
<feature type="compositionally biased region" description="Basic residues" evidence="13">
    <location>
        <begin position="244"/>
        <end position="254"/>
    </location>
</feature>
<protein>
    <recommendedName>
        <fullName evidence="12">Sodium/hydrogen exchanger</fullName>
    </recommendedName>
</protein>
<evidence type="ECO:0000256" key="2">
    <source>
        <dbReference type="ARBA" id="ARBA00007367"/>
    </source>
</evidence>
<dbReference type="Pfam" id="PF00999">
    <property type="entry name" value="Na_H_Exchanger"/>
    <property type="match status" value="1"/>
</dbReference>
<feature type="domain" description="Cation/H+ exchanger transmembrane" evidence="15">
    <location>
        <begin position="4"/>
        <end position="150"/>
    </location>
</feature>
<evidence type="ECO:0000313" key="17">
    <source>
        <dbReference type="EMBL" id="KAJ3588334.1"/>
    </source>
</evidence>
<dbReference type="Gene3D" id="6.10.250.2020">
    <property type="match status" value="1"/>
</dbReference>
<proteinExistence type="inferred from homology"/>
<feature type="transmembrane region" description="Helical" evidence="14">
    <location>
        <begin position="97"/>
        <end position="117"/>
    </location>
</feature>
<reference evidence="17" key="1">
    <citation type="submission" date="2022-07" db="EMBL/GenBank/DDBJ databases">
        <title>Chromosome-level genome of Muraenolepis orangiensis.</title>
        <authorList>
            <person name="Kim J."/>
        </authorList>
    </citation>
    <scope>NUCLEOTIDE SEQUENCE</scope>
    <source>
        <strain evidence="17">KU_S4_2022</strain>
        <tissue evidence="17">Muscle</tissue>
    </source>
</reference>
<evidence type="ECO:0000256" key="1">
    <source>
        <dbReference type="ARBA" id="ARBA00004651"/>
    </source>
</evidence>
<name>A0A9Q0DG28_9TELE</name>
<dbReference type="InterPro" id="IPR006153">
    <property type="entry name" value="Cation/H_exchanger_TM"/>
</dbReference>
<keyword evidence="5" id="KW-1003">Cell membrane</keyword>
<dbReference type="InterPro" id="IPR032103">
    <property type="entry name" value="NHE_CaM-bd"/>
</dbReference>
<dbReference type="GO" id="GO:0098719">
    <property type="term" value="P:sodium ion import across plasma membrane"/>
    <property type="evidence" value="ECO:0007669"/>
    <property type="project" value="TreeGrafter"/>
</dbReference>
<evidence type="ECO:0000256" key="12">
    <source>
        <dbReference type="RuleBase" id="RU003722"/>
    </source>
</evidence>
<evidence type="ECO:0000256" key="14">
    <source>
        <dbReference type="SAM" id="Phobius"/>
    </source>
</evidence>
<evidence type="ECO:0000256" key="6">
    <source>
        <dbReference type="ARBA" id="ARBA00022692"/>
    </source>
</evidence>
<keyword evidence="3 12" id="KW-0813">Transport</keyword>
<feature type="domain" description="Sodium/hydrogen exchanger regulatory region" evidence="16">
    <location>
        <begin position="203"/>
        <end position="262"/>
    </location>
</feature>
<keyword evidence="8" id="KW-0915">Sodium</keyword>
<evidence type="ECO:0000259" key="15">
    <source>
        <dbReference type="Pfam" id="PF00999"/>
    </source>
</evidence>
<dbReference type="InterPro" id="IPR018422">
    <property type="entry name" value="Cation/H_exchanger_CPA1"/>
</dbReference>
<dbReference type="PANTHER" id="PTHR10110:SF89">
    <property type="entry name" value="SODIUM_HYDROGEN EXCHANGER 2"/>
    <property type="match status" value="1"/>
</dbReference>
<keyword evidence="11 12" id="KW-0739">Sodium transport</keyword>
<dbReference type="PANTHER" id="PTHR10110">
    <property type="entry name" value="SODIUM/HYDROGEN EXCHANGER"/>
    <property type="match status" value="1"/>
</dbReference>
<dbReference type="NCBIfam" id="TIGR00840">
    <property type="entry name" value="b_cpa1"/>
    <property type="match status" value="1"/>
</dbReference>
<comment type="subcellular location">
    <subcellularLocation>
        <location evidence="1">Cell membrane</location>
        <topology evidence="1">Multi-pass membrane protein</topology>
    </subcellularLocation>
</comment>
<evidence type="ECO:0000256" key="7">
    <source>
        <dbReference type="ARBA" id="ARBA00022989"/>
    </source>
</evidence>
<dbReference type="EMBL" id="JANIIK010000116">
    <property type="protein sequence ID" value="KAJ3588334.1"/>
    <property type="molecule type" value="Genomic_DNA"/>
</dbReference>
<feature type="transmembrane region" description="Helical" evidence="14">
    <location>
        <begin position="57"/>
        <end position="85"/>
    </location>
</feature>
<dbReference type="GO" id="GO:0015385">
    <property type="term" value="F:sodium:proton antiporter activity"/>
    <property type="evidence" value="ECO:0007669"/>
    <property type="project" value="InterPro"/>
</dbReference>
<dbReference type="OrthoDB" id="196264at2759"/>
<dbReference type="AlphaFoldDB" id="A0A9Q0DG28"/>
<evidence type="ECO:0000256" key="3">
    <source>
        <dbReference type="ARBA" id="ARBA00022448"/>
    </source>
</evidence>
<evidence type="ECO:0000256" key="8">
    <source>
        <dbReference type="ARBA" id="ARBA00023053"/>
    </source>
</evidence>
<comment type="caution">
    <text evidence="17">The sequence shown here is derived from an EMBL/GenBank/DDBJ whole genome shotgun (WGS) entry which is preliminary data.</text>
</comment>
<evidence type="ECO:0000256" key="11">
    <source>
        <dbReference type="ARBA" id="ARBA00023201"/>
    </source>
</evidence>
<keyword evidence="9 12" id="KW-0406">Ion transport</keyword>
<keyword evidence="10 14" id="KW-0472">Membrane</keyword>
<evidence type="ECO:0000256" key="9">
    <source>
        <dbReference type="ARBA" id="ARBA00023065"/>
    </source>
</evidence>
<feature type="region of interest" description="Disordered" evidence="13">
    <location>
        <begin position="224"/>
        <end position="348"/>
    </location>
</feature>
<keyword evidence="4 12" id="KW-0050">Antiport</keyword>
<dbReference type="Pfam" id="PF16644">
    <property type="entry name" value="NEXCaM_BD"/>
    <property type="match status" value="1"/>
</dbReference>
<keyword evidence="18" id="KW-1185">Reference proteome</keyword>
<evidence type="ECO:0000256" key="10">
    <source>
        <dbReference type="ARBA" id="ARBA00023136"/>
    </source>
</evidence>
<dbReference type="GO" id="GO:0015386">
    <property type="term" value="F:potassium:proton antiporter activity"/>
    <property type="evidence" value="ECO:0007669"/>
    <property type="project" value="TreeGrafter"/>
</dbReference>